<feature type="compositionally biased region" description="Basic and acidic residues" evidence="1">
    <location>
        <begin position="29"/>
        <end position="46"/>
    </location>
</feature>
<dbReference type="EnsemblPlants" id="evm.model.06.525">
    <property type="protein sequence ID" value="cds.evm.model.06.525"/>
    <property type="gene ID" value="evm.TU.06.525"/>
</dbReference>
<evidence type="ECO:0000256" key="1">
    <source>
        <dbReference type="SAM" id="MobiDB-lite"/>
    </source>
</evidence>
<dbReference type="Proteomes" id="UP000596661">
    <property type="component" value="Chromosome 6"/>
</dbReference>
<proteinExistence type="predicted"/>
<protein>
    <submittedName>
        <fullName evidence="2">Uncharacterized protein</fullName>
    </submittedName>
</protein>
<sequence>MLLDEIIFQPCTTIKGQALVDFVAECTGKEADSPKDDPELDKRPEEESPQEENEDKLIWKLHVDGSATGQRFGARFSLITPGGNLCMEQLNLDSKPPTMKQNMKRS</sequence>
<dbReference type="Gramene" id="evm.model.06.525">
    <property type="protein sequence ID" value="cds.evm.model.06.525"/>
    <property type="gene ID" value="evm.TU.06.525"/>
</dbReference>
<dbReference type="EMBL" id="UZAU01000566">
    <property type="status" value="NOT_ANNOTATED_CDS"/>
    <property type="molecule type" value="Genomic_DNA"/>
</dbReference>
<name>A0A803PYQ2_CANSA</name>
<feature type="region of interest" description="Disordered" evidence="1">
    <location>
        <begin position="29"/>
        <end position="55"/>
    </location>
</feature>
<accession>A0A803PYQ2</accession>
<organism evidence="2 3">
    <name type="scientific">Cannabis sativa</name>
    <name type="common">Hemp</name>
    <name type="synonym">Marijuana</name>
    <dbReference type="NCBI Taxonomy" id="3483"/>
    <lineage>
        <taxon>Eukaryota</taxon>
        <taxon>Viridiplantae</taxon>
        <taxon>Streptophyta</taxon>
        <taxon>Embryophyta</taxon>
        <taxon>Tracheophyta</taxon>
        <taxon>Spermatophyta</taxon>
        <taxon>Magnoliopsida</taxon>
        <taxon>eudicotyledons</taxon>
        <taxon>Gunneridae</taxon>
        <taxon>Pentapetalae</taxon>
        <taxon>rosids</taxon>
        <taxon>fabids</taxon>
        <taxon>Rosales</taxon>
        <taxon>Cannabaceae</taxon>
        <taxon>Cannabis</taxon>
    </lineage>
</organism>
<reference evidence="2" key="1">
    <citation type="submission" date="2018-11" db="EMBL/GenBank/DDBJ databases">
        <authorList>
            <person name="Grassa J C."/>
        </authorList>
    </citation>
    <scope>NUCLEOTIDE SEQUENCE [LARGE SCALE GENOMIC DNA]</scope>
</reference>
<dbReference type="AlphaFoldDB" id="A0A803PYQ2"/>
<evidence type="ECO:0000313" key="2">
    <source>
        <dbReference type="EnsemblPlants" id="cds.evm.model.06.525"/>
    </source>
</evidence>
<evidence type="ECO:0000313" key="3">
    <source>
        <dbReference type="Proteomes" id="UP000596661"/>
    </source>
</evidence>
<keyword evidence="3" id="KW-1185">Reference proteome</keyword>
<reference evidence="2" key="2">
    <citation type="submission" date="2021-03" db="UniProtKB">
        <authorList>
            <consortium name="EnsemblPlants"/>
        </authorList>
    </citation>
    <scope>IDENTIFICATION</scope>
</reference>